<dbReference type="EMBL" id="KQ245685">
    <property type="protein sequence ID" value="KNC73380.1"/>
    <property type="molecule type" value="Genomic_DNA"/>
</dbReference>
<dbReference type="GeneID" id="25914564"/>
<gene>
    <name evidence="1" type="ORF">SARC_14060</name>
</gene>
<proteinExistence type="predicted"/>
<reference evidence="1 2" key="1">
    <citation type="submission" date="2011-02" db="EMBL/GenBank/DDBJ databases">
        <title>The Genome Sequence of Sphaeroforma arctica JP610.</title>
        <authorList>
            <consortium name="The Broad Institute Genome Sequencing Platform"/>
            <person name="Russ C."/>
            <person name="Cuomo C."/>
            <person name="Young S.K."/>
            <person name="Zeng Q."/>
            <person name="Gargeya S."/>
            <person name="Alvarado L."/>
            <person name="Berlin A."/>
            <person name="Chapman S.B."/>
            <person name="Chen Z."/>
            <person name="Freedman E."/>
            <person name="Gellesch M."/>
            <person name="Goldberg J."/>
            <person name="Griggs A."/>
            <person name="Gujja S."/>
            <person name="Heilman E."/>
            <person name="Heiman D."/>
            <person name="Howarth C."/>
            <person name="Mehta T."/>
            <person name="Neiman D."/>
            <person name="Pearson M."/>
            <person name="Roberts A."/>
            <person name="Saif S."/>
            <person name="Shea T."/>
            <person name="Shenoy N."/>
            <person name="Sisk P."/>
            <person name="Stolte C."/>
            <person name="Sykes S."/>
            <person name="White J."/>
            <person name="Yandava C."/>
            <person name="Burger G."/>
            <person name="Gray M.W."/>
            <person name="Holland P.W.H."/>
            <person name="King N."/>
            <person name="Lang F.B.F."/>
            <person name="Roger A.J."/>
            <person name="Ruiz-Trillo I."/>
            <person name="Haas B."/>
            <person name="Nusbaum C."/>
            <person name="Birren B."/>
        </authorList>
    </citation>
    <scope>NUCLEOTIDE SEQUENCE [LARGE SCALE GENOMIC DNA]</scope>
    <source>
        <strain evidence="1 2">JP610</strain>
    </source>
</reference>
<feature type="non-terminal residue" evidence="1">
    <location>
        <position position="83"/>
    </location>
</feature>
<accession>A0A0L0F9I7</accession>
<organism evidence="1 2">
    <name type="scientific">Sphaeroforma arctica JP610</name>
    <dbReference type="NCBI Taxonomy" id="667725"/>
    <lineage>
        <taxon>Eukaryota</taxon>
        <taxon>Ichthyosporea</taxon>
        <taxon>Ichthyophonida</taxon>
        <taxon>Sphaeroforma</taxon>
    </lineage>
</organism>
<protein>
    <recommendedName>
        <fullName evidence="3">Peptidase M20 dimerisation domain-containing protein</fullName>
    </recommendedName>
</protein>
<dbReference type="AlphaFoldDB" id="A0A0L0F9I7"/>
<dbReference type="Gene3D" id="3.30.70.360">
    <property type="match status" value="1"/>
</dbReference>
<evidence type="ECO:0008006" key="3">
    <source>
        <dbReference type="Google" id="ProtNLM"/>
    </source>
</evidence>
<evidence type="ECO:0000313" key="1">
    <source>
        <dbReference type="EMBL" id="KNC73380.1"/>
    </source>
</evidence>
<dbReference type="Proteomes" id="UP000054560">
    <property type="component" value="Unassembled WGS sequence"/>
</dbReference>
<dbReference type="RefSeq" id="XP_014147282.1">
    <property type="nucleotide sequence ID" value="XM_014291807.1"/>
</dbReference>
<keyword evidence="2" id="KW-1185">Reference proteome</keyword>
<evidence type="ECO:0000313" key="2">
    <source>
        <dbReference type="Proteomes" id="UP000054560"/>
    </source>
</evidence>
<name>A0A0L0F9I7_9EUKA</name>
<sequence>MESGQHSGLAGGIVPETFTIARILLDRLENSMTGVVVDDFNSEPNADKIKEAQFIAGYHGNAIHEVFNLLPGVKPMSDGDLAQ</sequence>
<dbReference type="STRING" id="667725.A0A0L0F9I7"/>